<proteinExistence type="predicted"/>
<dbReference type="InterPro" id="IPR013783">
    <property type="entry name" value="Ig-like_fold"/>
</dbReference>
<evidence type="ECO:0000313" key="12">
    <source>
        <dbReference type="RefSeq" id="XP_015280013.1"/>
    </source>
</evidence>
<evidence type="ECO:0000256" key="8">
    <source>
        <dbReference type="ARBA" id="ARBA00033289"/>
    </source>
</evidence>
<accession>A0ABM1L226</accession>
<evidence type="ECO:0000256" key="2">
    <source>
        <dbReference type="ARBA" id="ARBA00015454"/>
    </source>
</evidence>
<dbReference type="Pfam" id="PF08204">
    <property type="entry name" value="V-set_CD47"/>
    <property type="match status" value="1"/>
</dbReference>
<evidence type="ECO:0000256" key="5">
    <source>
        <dbReference type="ARBA" id="ARBA00023136"/>
    </source>
</evidence>
<dbReference type="PROSITE" id="PS50835">
    <property type="entry name" value="IG_LIKE"/>
    <property type="match status" value="1"/>
</dbReference>
<feature type="transmembrane region" description="Helical" evidence="9">
    <location>
        <begin position="169"/>
        <end position="190"/>
    </location>
</feature>
<keyword evidence="11" id="KW-1185">Reference proteome</keyword>
<dbReference type="GeneID" id="107121590"/>
<evidence type="ECO:0000256" key="6">
    <source>
        <dbReference type="ARBA" id="ARBA00023180"/>
    </source>
</evidence>
<name>A0ABM1L226_GEKJA</name>
<protein>
    <recommendedName>
        <fullName evidence="2">Leukocyte surface antigen CD47</fullName>
    </recommendedName>
    <alternativeName>
        <fullName evidence="8">Integrin-associated protein</fullName>
    </alternativeName>
</protein>
<organism evidence="11 12">
    <name type="scientific">Gekko japonicus</name>
    <name type="common">Schlegel's Japanese gecko</name>
    <dbReference type="NCBI Taxonomy" id="146911"/>
    <lineage>
        <taxon>Eukaryota</taxon>
        <taxon>Metazoa</taxon>
        <taxon>Chordata</taxon>
        <taxon>Craniata</taxon>
        <taxon>Vertebrata</taxon>
        <taxon>Euteleostomi</taxon>
        <taxon>Lepidosauria</taxon>
        <taxon>Squamata</taxon>
        <taxon>Bifurcata</taxon>
        <taxon>Gekkota</taxon>
        <taxon>Gekkonidae</taxon>
        <taxon>Gekkoninae</taxon>
        <taxon>Gekko</taxon>
    </lineage>
</organism>
<keyword evidence="5 9" id="KW-0472">Membrane</keyword>
<evidence type="ECO:0000256" key="4">
    <source>
        <dbReference type="ARBA" id="ARBA00022989"/>
    </source>
</evidence>
<evidence type="ECO:0000256" key="9">
    <source>
        <dbReference type="SAM" id="Phobius"/>
    </source>
</evidence>
<dbReference type="InterPro" id="IPR007110">
    <property type="entry name" value="Ig-like_dom"/>
</dbReference>
<evidence type="ECO:0000259" key="10">
    <source>
        <dbReference type="PROSITE" id="PS50835"/>
    </source>
</evidence>
<dbReference type="InterPro" id="IPR013270">
    <property type="entry name" value="CD47_Vset"/>
</dbReference>
<sequence>MVAAIWGRGSAQLLFEKFTSIQIDNCNSSVTIPCIITNLQLNDTRAMFVKWKLGGSEFFAFDGFEQPPKTHKNSSFQSAKFVSLSKLSAGIASLSLSREEAIPGNYSCEVTESNREGITTVELKKTVESWFEPVENVLIIITMVLATIFYWTQLGVVATKYDISLLKKISLIIAGLIVTIAAVIGCILLVPDGFATSNQIGLSLIVLPAVILVPLLYILLDSVFEKPPCFAVMLLVLKALGYVIAVTGFAMSVSACPPPQAPVMVAGLAIIDLVAVIALVYVIIIGSNFKDHQPPRKAVEEPLNARDVS</sequence>
<dbReference type="InterPro" id="IPR006704">
    <property type="entry name" value="CD47"/>
</dbReference>
<keyword evidence="7" id="KW-0873">Pyrrolidone carboxylic acid</keyword>
<dbReference type="PANTHER" id="PTHR10613">
    <property type="entry name" value="LEUKOCYTE SURFACE ANTIGEN CD47"/>
    <property type="match status" value="1"/>
</dbReference>
<feature type="transmembrane region" description="Helical" evidence="9">
    <location>
        <begin position="232"/>
        <end position="251"/>
    </location>
</feature>
<dbReference type="Gene3D" id="2.60.40.10">
    <property type="entry name" value="Immunoglobulins"/>
    <property type="match status" value="1"/>
</dbReference>
<dbReference type="RefSeq" id="XP_015280013.1">
    <property type="nucleotide sequence ID" value="XM_015424527.1"/>
</dbReference>
<dbReference type="Pfam" id="PF04549">
    <property type="entry name" value="CD47"/>
    <property type="match status" value="1"/>
</dbReference>
<feature type="domain" description="Ig-like" evidence="10">
    <location>
        <begin position="27"/>
        <end position="119"/>
    </location>
</feature>
<evidence type="ECO:0000256" key="3">
    <source>
        <dbReference type="ARBA" id="ARBA00022692"/>
    </source>
</evidence>
<feature type="transmembrane region" description="Helical" evidence="9">
    <location>
        <begin position="137"/>
        <end position="157"/>
    </location>
</feature>
<feature type="transmembrane region" description="Helical" evidence="9">
    <location>
        <begin position="202"/>
        <end position="220"/>
    </location>
</feature>
<gene>
    <name evidence="12" type="primary">CD47</name>
</gene>
<evidence type="ECO:0000313" key="11">
    <source>
        <dbReference type="Proteomes" id="UP000694871"/>
    </source>
</evidence>
<dbReference type="Proteomes" id="UP000694871">
    <property type="component" value="Unplaced"/>
</dbReference>
<dbReference type="InterPro" id="IPR013147">
    <property type="entry name" value="CD47-like_TM"/>
</dbReference>
<feature type="transmembrane region" description="Helical" evidence="9">
    <location>
        <begin position="263"/>
        <end position="286"/>
    </location>
</feature>
<evidence type="ECO:0000256" key="1">
    <source>
        <dbReference type="ARBA" id="ARBA00004651"/>
    </source>
</evidence>
<comment type="subcellular location">
    <subcellularLocation>
        <location evidence="1">Cell membrane</location>
        <topology evidence="1">Multi-pass membrane protein</topology>
    </subcellularLocation>
</comment>
<evidence type="ECO:0000256" key="7">
    <source>
        <dbReference type="ARBA" id="ARBA00023283"/>
    </source>
</evidence>
<reference evidence="12" key="1">
    <citation type="submission" date="2025-08" db="UniProtKB">
        <authorList>
            <consortium name="RefSeq"/>
        </authorList>
    </citation>
    <scope>IDENTIFICATION</scope>
</reference>
<keyword evidence="6" id="KW-0325">Glycoprotein</keyword>
<dbReference type="PANTHER" id="PTHR10613:SF0">
    <property type="entry name" value="LEUKOCYTE SURFACE ANTIGEN CD47"/>
    <property type="match status" value="1"/>
</dbReference>
<keyword evidence="3 9" id="KW-0812">Transmembrane</keyword>
<keyword evidence="4 9" id="KW-1133">Transmembrane helix</keyword>